<dbReference type="GO" id="GO:0005634">
    <property type="term" value="C:nucleus"/>
    <property type="evidence" value="ECO:0007669"/>
    <property type="project" value="TreeGrafter"/>
</dbReference>
<gene>
    <name evidence="5" type="ORF">MKW94_020666</name>
</gene>
<keyword evidence="3" id="KW-0833">Ubl conjugation pathway</keyword>
<evidence type="ECO:0000313" key="6">
    <source>
        <dbReference type="Proteomes" id="UP001177140"/>
    </source>
</evidence>
<evidence type="ECO:0000256" key="2">
    <source>
        <dbReference type="ARBA" id="ARBA00004906"/>
    </source>
</evidence>
<evidence type="ECO:0000256" key="3">
    <source>
        <dbReference type="ARBA" id="ARBA00022786"/>
    </source>
</evidence>
<organism evidence="5 6">
    <name type="scientific">Papaver nudicaule</name>
    <name type="common">Iceland poppy</name>
    <dbReference type="NCBI Taxonomy" id="74823"/>
    <lineage>
        <taxon>Eukaryota</taxon>
        <taxon>Viridiplantae</taxon>
        <taxon>Streptophyta</taxon>
        <taxon>Embryophyta</taxon>
        <taxon>Tracheophyta</taxon>
        <taxon>Spermatophyta</taxon>
        <taxon>Magnoliopsida</taxon>
        <taxon>Ranunculales</taxon>
        <taxon>Papaveraceae</taxon>
        <taxon>Papaveroideae</taxon>
        <taxon>Papaver</taxon>
    </lineage>
</organism>
<name>A0AA41V5T8_PAPNU</name>
<dbReference type="InterPro" id="IPR045890">
    <property type="entry name" value="POB1-like"/>
</dbReference>
<comment type="function">
    <text evidence="1">May act as a substrate-specific adapter of an E3 ubiquitin-protein ligase complex (CUL3-RBX1-BTB) which mediates the ubiquitination and subsequent proteasomal degradation of target proteins.</text>
</comment>
<dbReference type="EMBL" id="JAJJMA010161452">
    <property type="protein sequence ID" value="MCL7035840.1"/>
    <property type="molecule type" value="Genomic_DNA"/>
</dbReference>
<dbReference type="FunFam" id="1.25.40.420:FF:000008">
    <property type="entry name" value="BTB/POZ domain-containing protein POB1"/>
    <property type="match status" value="1"/>
</dbReference>
<evidence type="ECO:0000259" key="4">
    <source>
        <dbReference type="PROSITE" id="PS50097"/>
    </source>
</evidence>
<dbReference type="SMART" id="SM00875">
    <property type="entry name" value="BACK"/>
    <property type="match status" value="1"/>
</dbReference>
<dbReference type="PROSITE" id="PS50097">
    <property type="entry name" value="BTB"/>
    <property type="match status" value="1"/>
</dbReference>
<dbReference type="SMART" id="SM00225">
    <property type="entry name" value="BTB"/>
    <property type="match status" value="1"/>
</dbReference>
<dbReference type="Pfam" id="PF07707">
    <property type="entry name" value="BACK"/>
    <property type="match status" value="1"/>
</dbReference>
<dbReference type="CDD" id="cd18186">
    <property type="entry name" value="BTB_POZ_ZBTB_KLHL-like"/>
    <property type="match status" value="1"/>
</dbReference>
<dbReference type="Pfam" id="PF00651">
    <property type="entry name" value="BTB"/>
    <property type="match status" value="1"/>
</dbReference>
<dbReference type="Proteomes" id="UP001177140">
    <property type="component" value="Unassembled WGS sequence"/>
</dbReference>
<proteinExistence type="predicted"/>
<evidence type="ECO:0000313" key="5">
    <source>
        <dbReference type="EMBL" id="MCL7035840.1"/>
    </source>
</evidence>
<dbReference type="Gene3D" id="3.30.710.10">
    <property type="entry name" value="Potassium Channel Kv1.1, Chain A"/>
    <property type="match status" value="1"/>
</dbReference>
<feature type="domain" description="BTB" evidence="4">
    <location>
        <begin position="59"/>
        <end position="129"/>
    </location>
</feature>
<dbReference type="InterPro" id="IPR000210">
    <property type="entry name" value="BTB/POZ_dom"/>
</dbReference>
<dbReference type="SUPFAM" id="SSF54695">
    <property type="entry name" value="POZ domain"/>
    <property type="match status" value="1"/>
</dbReference>
<dbReference type="GO" id="GO:0010114">
    <property type="term" value="P:response to red light"/>
    <property type="evidence" value="ECO:0007669"/>
    <property type="project" value="TreeGrafter"/>
</dbReference>
<sequence>MSYHTNDSFLQTDNIDISFDPLYSCSVPNYNKNDEKTIKSLKYRPKKKKKKQTLTKLGGDEAVPNNDSSWMHVSFAILAAKSPFFYKLFSNGTRESEQRYVTLRINASEEAALIGLLKFMYTSTLSVTTATGLLDVLMAADKFEVSSCMRYCSRLLHDLPMTPDSALLYLEIPSSVSKADAVQPLMDAAKQYLASRYKDLLEFAEELLNLPLAGIEAVLSRDDLQVDSENEVYDFVLKWARLHYPKIEDRREVLGSRLGRLIRFPFMSCWELDKVLTCDDFDHDHRSKVVLEAFRFKAEAPYRRRTIRAMESAVTNRRYVERVYKFRPMKVVEFENPHQQCFFFLDLKREECENLFPCGRVQSQLFHLAGQVFILTAQCNTDDQRSPDWFGLFLGMQEIGLGPLAVECEFAARSKSYEECVCMFRGDGMQWDVKTCSLSRGPISWLTIVHTLSVESST</sequence>
<keyword evidence="6" id="KW-1185">Reference proteome</keyword>
<dbReference type="AlphaFoldDB" id="A0AA41V5T8"/>
<reference evidence="5" key="1">
    <citation type="submission" date="2022-03" db="EMBL/GenBank/DDBJ databases">
        <title>A functionally conserved STORR gene fusion in Papaver species that diverged 16.8 million years ago.</title>
        <authorList>
            <person name="Catania T."/>
        </authorList>
    </citation>
    <scope>NUCLEOTIDE SEQUENCE</scope>
    <source>
        <strain evidence="5">S-191538</strain>
    </source>
</reference>
<dbReference type="PANTHER" id="PTHR46336:SF3">
    <property type="entry name" value="BTB_POZ DOMAIN-CONTAINING PROTEIN POB1"/>
    <property type="match status" value="1"/>
</dbReference>
<dbReference type="PANTHER" id="PTHR46336">
    <property type="entry name" value="OS02G0260700 PROTEIN"/>
    <property type="match status" value="1"/>
</dbReference>
<evidence type="ECO:0000256" key="1">
    <source>
        <dbReference type="ARBA" id="ARBA00002668"/>
    </source>
</evidence>
<comment type="pathway">
    <text evidence="2">Protein modification; protein ubiquitination.</text>
</comment>
<dbReference type="InterPro" id="IPR011333">
    <property type="entry name" value="SKP1/BTB/POZ_sf"/>
</dbReference>
<protein>
    <recommendedName>
        <fullName evidence="4">BTB domain-containing protein</fullName>
    </recommendedName>
</protein>
<accession>A0AA41V5T8</accession>
<comment type="caution">
    <text evidence="5">The sequence shown here is derived from an EMBL/GenBank/DDBJ whole genome shotgun (WGS) entry which is preliminary data.</text>
</comment>
<dbReference type="Gene3D" id="1.25.40.420">
    <property type="match status" value="1"/>
</dbReference>
<dbReference type="InterPro" id="IPR011705">
    <property type="entry name" value="BACK"/>
</dbReference>